<dbReference type="EnsemblMetazoa" id="SMAR015528-RA">
    <property type="protein sequence ID" value="SMAR015528-PA"/>
    <property type="gene ID" value="SMAR015528"/>
</dbReference>
<reference evidence="5" key="1">
    <citation type="submission" date="2011-05" db="EMBL/GenBank/DDBJ databases">
        <authorList>
            <person name="Richards S.R."/>
            <person name="Qu J."/>
            <person name="Jiang H."/>
            <person name="Jhangiani S.N."/>
            <person name="Agravi P."/>
            <person name="Goodspeed R."/>
            <person name="Gross S."/>
            <person name="Mandapat C."/>
            <person name="Jackson L."/>
            <person name="Mathew T."/>
            <person name="Pu L."/>
            <person name="Thornton R."/>
            <person name="Saada N."/>
            <person name="Wilczek-Boney K.B."/>
            <person name="Lee S."/>
            <person name="Kovar C."/>
            <person name="Wu Y."/>
            <person name="Scherer S.E."/>
            <person name="Worley K.C."/>
            <person name="Muzny D.M."/>
            <person name="Gibbs R."/>
        </authorList>
    </citation>
    <scope>NUCLEOTIDE SEQUENCE</scope>
    <source>
        <strain evidence="5">Brora</strain>
    </source>
</reference>
<dbReference type="GO" id="GO:0006886">
    <property type="term" value="P:intracellular protein transport"/>
    <property type="evidence" value="ECO:0007669"/>
    <property type="project" value="InterPro"/>
</dbReference>
<dbReference type="eggNOG" id="KOG1241">
    <property type="taxonomic scope" value="Eukaryota"/>
</dbReference>
<dbReference type="Gene3D" id="1.25.10.10">
    <property type="entry name" value="Leucine-rich Repeat Variant"/>
    <property type="match status" value="2"/>
</dbReference>
<dbReference type="PROSITE" id="PS50166">
    <property type="entry name" value="IMPORTIN_B_NT"/>
    <property type="match status" value="1"/>
</dbReference>
<dbReference type="STRING" id="126957.T1JNU9"/>
<evidence type="ECO:0000259" key="3">
    <source>
        <dbReference type="PROSITE" id="PS50166"/>
    </source>
</evidence>
<dbReference type="InterPro" id="IPR021133">
    <property type="entry name" value="HEAT_type_2"/>
</dbReference>
<evidence type="ECO:0000313" key="4">
    <source>
        <dbReference type="EnsemblMetazoa" id="SMAR015528-PA"/>
    </source>
</evidence>
<organism evidence="4 5">
    <name type="scientific">Strigamia maritima</name>
    <name type="common">European centipede</name>
    <name type="synonym">Geophilus maritimus</name>
    <dbReference type="NCBI Taxonomy" id="126957"/>
    <lineage>
        <taxon>Eukaryota</taxon>
        <taxon>Metazoa</taxon>
        <taxon>Ecdysozoa</taxon>
        <taxon>Arthropoda</taxon>
        <taxon>Myriapoda</taxon>
        <taxon>Chilopoda</taxon>
        <taxon>Pleurostigmophora</taxon>
        <taxon>Geophilomorpha</taxon>
        <taxon>Linotaeniidae</taxon>
        <taxon>Strigamia</taxon>
    </lineage>
</organism>
<dbReference type="InterPro" id="IPR016024">
    <property type="entry name" value="ARM-type_fold"/>
</dbReference>
<dbReference type="AlphaFoldDB" id="T1JNU9"/>
<evidence type="ECO:0000313" key="5">
    <source>
        <dbReference type="Proteomes" id="UP000014500"/>
    </source>
</evidence>
<dbReference type="EMBL" id="JH432130">
    <property type="status" value="NOT_ANNOTATED_CDS"/>
    <property type="molecule type" value="Genomic_DNA"/>
</dbReference>
<sequence length="1069" mass="121876">MIPQCLGQSITGDAERCIFSEEFPHFSVMVKNNSNSAQNLSSKRSSLQSAACKPKNTSSLILRSDLISLLFKSKSGDRSESQAAATTLDQNLQNDFQLYVRILCDVLCDRTNGISVRQAAGVELRNAITCDEPFKRVECHQRWLLLSKDRRLYIKTNILSTLLFEGVKLVGSCVAGIACAEFPRDECNIAWKQYRFYAMKLQVKYGRGWEILNQNYAAIVEAVTAGITHGCSDKVKLASIKALVELISWNNHYFDNKEQRKVITHVIAEAAQSDIVPIKIAALRGLIEIVPRYYEYSDYCVDQLMLCTIASETMKSENYEARVKGIEFCNKLCFLEESWNKEPSRHFEKGEGRTFFSKTALNQFLPILLHLLCTLESWGVKTDEEENCKLLVHCLTCLVREGHVRKCVFMFAQKFVKSSLLTEDLESTLQLPAKTMPTLIRLMNDTNESVRVAAALVIRKTCDQVQDRSTFEEHLNGLTIILLEKLNDTPKVAIQVFESIAIAAKELEENNVEEICEANPLTKLFKPIANKLLDVMNSKDEKLRWAAHHALNVIISYRPMNCYCDLHKLTSVVLKYIQATKRQILSHAPHMNFTAQLSLWCLNFKMFLSRLKSEDARPLCASIMYNLAQILNSTNLDIETLDENIYWTMAYFLLGDSFMMYSGAFKPLIFSGLRNKKNNIAGAAALTHEVSVAMGYKFLPNFEEIVPIILDIFQNNYELESSVNEMHKWFLKAYVSIMQSSKNDRKLMETLIRQLKPCLGNMIQVISHIALGSFPIYDYTCIEVLFNLCTHFGKTVFHLLDTQTINNLLERGRNSENSKTSKLNQNQPETAKQELKKYLQINFQDCSTVELIAAFHFEDEFERLEQQHKWLSLHEHIRVTITKNIIRSLGTERLKPNSAAKCVAAIACAEFPHNQWPEVLSVLRHNDLLKVFERCWYVMEYTAILYALQVDLTAKEKQLILVGICDCAQSSNDDIRIAALKCLSATEGMKCKLFKVKLQAIKLCKKSIFTSNRLESNDSITRGSLFTNEMNDLQPMLAWAFPMLIDRMFDTNVEVKATAARWSATDVDG</sequence>
<feature type="domain" description="Importin N-terminal" evidence="3">
    <location>
        <begin position="84"/>
        <end position="164"/>
    </location>
</feature>
<dbReference type="Pfam" id="PF25574">
    <property type="entry name" value="TPR_IMB1"/>
    <property type="match status" value="1"/>
</dbReference>
<dbReference type="Proteomes" id="UP000014500">
    <property type="component" value="Unassembled WGS sequence"/>
</dbReference>
<evidence type="ECO:0000256" key="1">
    <source>
        <dbReference type="ARBA" id="ARBA00022737"/>
    </source>
</evidence>
<dbReference type="GO" id="GO:0031267">
    <property type="term" value="F:small GTPase binding"/>
    <property type="evidence" value="ECO:0007669"/>
    <property type="project" value="InterPro"/>
</dbReference>
<dbReference type="InterPro" id="IPR058584">
    <property type="entry name" value="IMB1_TNPO1-like_TPR"/>
</dbReference>
<dbReference type="PhylomeDB" id="T1JNU9"/>
<evidence type="ECO:0000256" key="2">
    <source>
        <dbReference type="PROSITE-ProRule" id="PRU00103"/>
    </source>
</evidence>
<dbReference type="SUPFAM" id="SSF48371">
    <property type="entry name" value="ARM repeat"/>
    <property type="match status" value="2"/>
</dbReference>
<protein>
    <recommendedName>
        <fullName evidence="3">Importin N-terminal domain-containing protein</fullName>
    </recommendedName>
</protein>
<dbReference type="InterPro" id="IPR001494">
    <property type="entry name" value="Importin-beta_N"/>
</dbReference>
<keyword evidence="1" id="KW-0677">Repeat</keyword>
<feature type="repeat" description="HEAT" evidence="2">
    <location>
        <begin position="435"/>
        <end position="473"/>
    </location>
</feature>
<keyword evidence="5" id="KW-1185">Reference proteome</keyword>
<dbReference type="InterPro" id="IPR011989">
    <property type="entry name" value="ARM-like"/>
</dbReference>
<proteinExistence type="predicted"/>
<dbReference type="HOGENOM" id="CLU_267681_0_0_1"/>
<name>T1JNU9_STRMM</name>
<accession>T1JNU9</accession>
<reference evidence="4" key="2">
    <citation type="submission" date="2015-02" db="UniProtKB">
        <authorList>
            <consortium name="EnsemblMetazoa"/>
        </authorList>
    </citation>
    <scope>IDENTIFICATION</scope>
</reference>
<dbReference type="PROSITE" id="PS50077">
    <property type="entry name" value="HEAT_REPEAT"/>
    <property type="match status" value="1"/>
</dbReference>